<dbReference type="InterPro" id="IPR049453">
    <property type="entry name" value="Memb_transporter_dom"/>
</dbReference>
<dbReference type="Pfam" id="PF13515">
    <property type="entry name" value="FUSC_2"/>
    <property type="match status" value="1"/>
</dbReference>
<evidence type="ECO:0000256" key="6">
    <source>
        <dbReference type="ARBA" id="ARBA00043993"/>
    </source>
</evidence>
<feature type="transmembrane region" description="Helical" evidence="8">
    <location>
        <begin position="431"/>
        <end position="448"/>
    </location>
</feature>
<feature type="transmembrane region" description="Helical" evidence="8">
    <location>
        <begin position="124"/>
        <end position="142"/>
    </location>
</feature>
<feature type="transmembrane region" description="Helical" evidence="8">
    <location>
        <begin position="404"/>
        <end position="424"/>
    </location>
</feature>
<feature type="transmembrane region" description="Helical" evidence="8">
    <location>
        <begin position="148"/>
        <end position="168"/>
    </location>
</feature>
<evidence type="ECO:0000313" key="10">
    <source>
        <dbReference type="EMBL" id="GAA3949113.1"/>
    </source>
</evidence>
<feature type="transmembrane region" description="Helical" evidence="8">
    <location>
        <begin position="48"/>
        <end position="67"/>
    </location>
</feature>
<keyword evidence="4 8" id="KW-1133">Transmembrane helix</keyword>
<evidence type="ECO:0000256" key="7">
    <source>
        <dbReference type="SAM" id="MobiDB-lite"/>
    </source>
</evidence>
<keyword evidence="5 8" id="KW-0472">Membrane</keyword>
<feature type="region of interest" description="Disordered" evidence="7">
    <location>
        <begin position="338"/>
        <end position="365"/>
    </location>
</feature>
<feature type="transmembrane region" description="Helical" evidence="8">
    <location>
        <begin position="76"/>
        <end position="95"/>
    </location>
</feature>
<comment type="similarity">
    <text evidence="6">Belongs to the YccS/YhfK family.</text>
</comment>
<feature type="compositionally biased region" description="Pro residues" evidence="7">
    <location>
        <begin position="350"/>
        <end position="365"/>
    </location>
</feature>
<proteinExistence type="inferred from homology"/>
<evidence type="ECO:0000256" key="2">
    <source>
        <dbReference type="ARBA" id="ARBA00022475"/>
    </source>
</evidence>
<evidence type="ECO:0000256" key="1">
    <source>
        <dbReference type="ARBA" id="ARBA00004651"/>
    </source>
</evidence>
<organism evidence="10 11">
    <name type="scientific">Gordonia caeni</name>
    <dbReference type="NCBI Taxonomy" id="1007097"/>
    <lineage>
        <taxon>Bacteria</taxon>
        <taxon>Bacillati</taxon>
        <taxon>Actinomycetota</taxon>
        <taxon>Actinomycetes</taxon>
        <taxon>Mycobacteriales</taxon>
        <taxon>Gordoniaceae</taxon>
        <taxon>Gordonia</taxon>
    </lineage>
</organism>
<dbReference type="PANTHER" id="PTHR30509">
    <property type="entry name" value="P-HYDROXYBENZOIC ACID EFFLUX PUMP SUBUNIT-RELATED"/>
    <property type="match status" value="1"/>
</dbReference>
<evidence type="ECO:0000259" key="9">
    <source>
        <dbReference type="Pfam" id="PF13515"/>
    </source>
</evidence>
<feature type="transmembrane region" description="Helical" evidence="8">
    <location>
        <begin position="468"/>
        <end position="492"/>
    </location>
</feature>
<feature type="transmembrane region" description="Helical" evidence="8">
    <location>
        <begin position="21"/>
        <end position="42"/>
    </location>
</feature>
<dbReference type="RefSeq" id="WP_344779898.1">
    <property type="nucleotide sequence ID" value="NZ_BAAAZW010000001.1"/>
</dbReference>
<keyword evidence="3 8" id="KW-0812">Transmembrane</keyword>
<accession>A0ABP7NLQ7</accession>
<evidence type="ECO:0000313" key="11">
    <source>
        <dbReference type="Proteomes" id="UP001418444"/>
    </source>
</evidence>
<feature type="transmembrane region" description="Helical" evidence="8">
    <location>
        <begin position="504"/>
        <end position="522"/>
    </location>
</feature>
<keyword evidence="11" id="KW-1185">Reference proteome</keyword>
<name>A0ABP7NLQ7_9ACTN</name>
<dbReference type="Proteomes" id="UP001418444">
    <property type="component" value="Unassembled WGS sequence"/>
</dbReference>
<dbReference type="EMBL" id="BAAAZW010000001">
    <property type="protein sequence ID" value="GAA3949113.1"/>
    <property type="molecule type" value="Genomic_DNA"/>
</dbReference>
<evidence type="ECO:0000256" key="8">
    <source>
        <dbReference type="SAM" id="Phobius"/>
    </source>
</evidence>
<gene>
    <name evidence="10" type="ORF">GCM10022231_03180</name>
</gene>
<evidence type="ECO:0000256" key="5">
    <source>
        <dbReference type="ARBA" id="ARBA00023136"/>
    </source>
</evidence>
<evidence type="ECO:0000256" key="4">
    <source>
        <dbReference type="ARBA" id="ARBA00022989"/>
    </source>
</evidence>
<evidence type="ECO:0000256" key="3">
    <source>
        <dbReference type="ARBA" id="ARBA00022692"/>
    </source>
</evidence>
<reference evidence="11" key="1">
    <citation type="journal article" date="2019" name="Int. J. Syst. Evol. Microbiol.">
        <title>The Global Catalogue of Microorganisms (GCM) 10K type strain sequencing project: providing services to taxonomists for standard genome sequencing and annotation.</title>
        <authorList>
            <consortium name="The Broad Institute Genomics Platform"/>
            <consortium name="The Broad Institute Genome Sequencing Center for Infectious Disease"/>
            <person name="Wu L."/>
            <person name="Ma J."/>
        </authorList>
    </citation>
    <scope>NUCLEOTIDE SEQUENCE [LARGE SCALE GENOMIC DNA]</scope>
    <source>
        <strain evidence="11">JCM 16923</strain>
    </source>
</reference>
<comment type="caution">
    <text evidence="10">The sequence shown here is derived from an EMBL/GenBank/DDBJ whole genome shotgun (WGS) entry which is preliminary data.</text>
</comment>
<sequence>MQHHVPFWRRVLVATDPGRLRLINACTVAIAVLISTVIAWLLVTFAHADHALLAMGAFLALQMGLVVKDPVDRDRVVSTALLAVPIVTGLCVATLLARWHWLEIVVFVGVGGTATWLRRFGPRAWAVGAMAFFAYFFALFLRPSLDQLPEFCLVAVCAVGSVLLVRLATARPHPQRRIAVLLAELRGAGSGALAAAIATAPGDDLSKTLHTRLARVDTVSRSINAWQTQFSTGHVIDCDATTFATRVLDARIDTDHACLEIAERLRDGDPDLTRLVAEPVADLGSVLASRTPPDAVRATAERAAARLSARRSATPAQAAAAITDRAVIAQARLREVDLRHPLPEPERPADPGPAPGPATPGAPVPPWWQPWKRWAATTRMAVQVMVATGLATIVGEAISADRWYWAVLTAFIVFVGTTTRGAILTRASHRVLGTFAGVTVGFALALLLDGNVPGLIVMCVGAVFCTLYFGPLLYAVQAFFMTVVLTAMYGLLGVLDRHILELRLAETVAGAAIGVICAYLVFSTSSRPALRAGVNHYFDVLDALLEDIRAALTGTGAGRQLLDEVCGGWIRRTPTCRGRSRPCRSACSPADARCTPGWNT</sequence>
<dbReference type="PANTHER" id="PTHR30509:SF9">
    <property type="entry name" value="MULTIDRUG RESISTANCE PROTEIN MDTO"/>
    <property type="match status" value="1"/>
</dbReference>
<feature type="compositionally biased region" description="Basic and acidic residues" evidence="7">
    <location>
        <begin position="338"/>
        <end position="349"/>
    </location>
</feature>
<comment type="subcellular location">
    <subcellularLocation>
        <location evidence="1">Cell membrane</location>
        <topology evidence="1">Multi-pass membrane protein</topology>
    </subcellularLocation>
</comment>
<feature type="domain" description="Integral membrane bound transporter" evidence="9">
    <location>
        <begin position="390"/>
        <end position="517"/>
    </location>
</feature>
<keyword evidence="2" id="KW-1003">Cell membrane</keyword>
<protein>
    <recommendedName>
        <fullName evidence="9">Integral membrane bound transporter domain-containing protein</fullName>
    </recommendedName>
</protein>